<dbReference type="EMBL" id="MN739468">
    <property type="protein sequence ID" value="QHT06376.1"/>
    <property type="molecule type" value="Genomic_DNA"/>
</dbReference>
<dbReference type="AlphaFoldDB" id="A0A6C0CNJ9"/>
<evidence type="ECO:0000313" key="2">
    <source>
        <dbReference type="EMBL" id="QHT06376.1"/>
    </source>
</evidence>
<proteinExistence type="predicted"/>
<organism evidence="2">
    <name type="scientific">viral metagenome</name>
    <dbReference type="NCBI Taxonomy" id="1070528"/>
    <lineage>
        <taxon>unclassified sequences</taxon>
        <taxon>metagenomes</taxon>
        <taxon>organismal metagenomes</taxon>
    </lineage>
</organism>
<reference evidence="2" key="1">
    <citation type="journal article" date="2020" name="Nature">
        <title>Giant virus diversity and host interactions through global metagenomics.</title>
        <authorList>
            <person name="Schulz F."/>
            <person name="Roux S."/>
            <person name="Paez-Espino D."/>
            <person name="Jungbluth S."/>
            <person name="Walsh D.A."/>
            <person name="Denef V.J."/>
            <person name="McMahon K.D."/>
            <person name="Konstantinidis K.T."/>
            <person name="Eloe-Fadrosh E.A."/>
            <person name="Kyrpides N.C."/>
            <person name="Woyke T."/>
        </authorList>
    </citation>
    <scope>NUCLEOTIDE SEQUENCE</scope>
    <source>
        <strain evidence="2">GVMAG-M-3300021425-30</strain>
    </source>
</reference>
<accession>A0A6C0CNJ9</accession>
<protein>
    <submittedName>
        <fullName evidence="2">Uncharacterized protein</fullName>
    </submittedName>
</protein>
<feature type="region of interest" description="Disordered" evidence="1">
    <location>
        <begin position="72"/>
        <end position="98"/>
    </location>
</feature>
<evidence type="ECO:0000256" key="1">
    <source>
        <dbReference type="SAM" id="MobiDB-lite"/>
    </source>
</evidence>
<name>A0A6C0CNJ9_9ZZZZ</name>
<sequence>MVRGKSKTLGLMKAKNKAANALQKVNCKLRRTRVKENKCLKNKKAISRLTRKLCNLDRERRIVKDRLRRMKLRNNKCFRKHKTRKHKTRKHKTRKRKH</sequence>